<dbReference type="Proteomes" id="UP000292187">
    <property type="component" value="Unassembled WGS sequence"/>
</dbReference>
<dbReference type="AlphaFoldDB" id="A0A3T5VHI7"/>
<dbReference type="EMBL" id="SIZV01000052">
    <property type="protein sequence ID" value="TBR47960.1"/>
    <property type="molecule type" value="Genomic_DNA"/>
</dbReference>
<dbReference type="Pfam" id="PF13064">
    <property type="entry name" value="DUF3927"/>
    <property type="match status" value="1"/>
</dbReference>
<evidence type="ECO:0000313" key="1">
    <source>
        <dbReference type="EMBL" id="TBR47960.1"/>
    </source>
</evidence>
<accession>A0A3T5VHI7</accession>
<organism evidence="1 2">
    <name type="scientific">Escherichia albertii</name>
    <dbReference type="NCBI Taxonomy" id="208962"/>
    <lineage>
        <taxon>Bacteria</taxon>
        <taxon>Pseudomonadati</taxon>
        <taxon>Pseudomonadota</taxon>
        <taxon>Gammaproteobacteria</taxon>
        <taxon>Enterobacterales</taxon>
        <taxon>Enterobacteriaceae</taxon>
        <taxon>Escherichia</taxon>
    </lineage>
</organism>
<evidence type="ECO:0000313" key="2">
    <source>
        <dbReference type="Proteomes" id="UP000292187"/>
    </source>
</evidence>
<dbReference type="GeneID" id="89516878"/>
<proteinExistence type="predicted"/>
<reference evidence="1 2" key="1">
    <citation type="submission" date="2019-02" db="EMBL/GenBank/DDBJ databases">
        <title>Draft genome sequence of Escherichia albertii strain Mex-12/320a, isolated from an infant with diarrhea, harboring virulence genes associated with diarrheagenic strains of enteropathogenic E. coli.</title>
        <authorList>
            <person name="Maldonado-Puga S."/>
            <person name="Meza-Segura M."/>
            <person name="Zaidi M.B."/>
            <person name="Estrada-Garcia T."/>
        </authorList>
    </citation>
    <scope>NUCLEOTIDE SEQUENCE [LARGE SCALE GENOMIC DNA]</scope>
    <source>
        <strain evidence="1 2">Mex-12/320a</strain>
    </source>
</reference>
<dbReference type="InterPro" id="IPR025169">
    <property type="entry name" value="DUF3927"/>
</dbReference>
<gene>
    <name evidence="1" type="ORF">EYS06_22490</name>
</gene>
<sequence>MFCKPCLLAVVILLLVMVIMDFTSRIMSVLADGVLVCSIMVLLWPMMKKQTE</sequence>
<dbReference type="RefSeq" id="WP_064763535.1">
    <property type="nucleotide sequence ID" value="NZ_BBVF01000044.1"/>
</dbReference>
<name>A0A3T5VHI7_ESCAL</name>
<comment type="caution">
    <text evidence="1">The sequence shown here is derived from an EMBL/GenBank/DDBJ whole genome shotgun (WGS) entry which is preliminary data.</text>
</comment>
<protein>
    <submittedName>
        <fullName evidence="1">DUF3927 domain-containing protein</fullName>
    </submittedName>
</protein>